<feature type="transmembrane region" description="Helical" evidence="7">
    <location>
        <begin position="117"/>
        <end position="147"/>
    </location>
</feature>
<dbReference type="Gene3D" id="3.30.70.100">
    <property type="match status" value="1"/>
</dbReference>
<comment type="caution">
    <text evidence="11">The sequence shown here is derived from an EMBL/GenBank/DDBJ whole genome shotgun (WGS) entry which is preliminary data.</text>
</comment>
<comment type="function">
    <text evidence="7">Mechanosensitive channel that participates in the regulation of osmotic pressure changes within the cell, opening in response to stretch forces in the membrane lipid bilayer, without the need for other proteins. Contributes to normal resistance to hypoosmotic shock. Forms an ion channel of 1.0 nanosiemens conductance with a slight preference for anions.</text>
</comment>
<dbReference type="InterPro" id="IPR049278">
    <property type="entry name" value="MS_channel_C"/>
</dbReference>
<dbReference type="Pfam" id="PF21088">
    <property type="entry name" value="MS_channel_1st"/>
    <property type="match status" value="1"/>
</dbReference>
<dbReference type="Gene3D" id="1.10.287.1260">
    <property type="match status" value="1"/>
</dbReference>
<evidence type="ECO:0000313" key="11">
    <source>
        <dbReference type="EMBL" id="OOR99930.1"/>
    </source>
</evidence>
<dbReference type="InterPro" id="IPR011014">
    <property type="entry name" value="MscS_channel_TM-2"/>
</dbReference>
<dbReference type="AlphaFoldDB" id="A0A1T0ATY0"/>
<feature type="transmembrane region" description="Helical" evidence="7">
    <location>
        <begin position="94"/>
        <end position="111"/>
    </location>
</feature>
<gene>
    <name evidence="11" type="ORF">B0187_03745</name>
</gene>
<dbReference type="InterPro" id="IPR045275">
    <property type="entry name" value="MscS_archaea/bacteria_type"/>
</dbReference>
<comment type="subcellular location">
    <subcellularLocation>
        <location evidence="7">Cell inner membrane</location>
        <topology evidence="7">Multi-pass membrane protein</topology>
    </subcellularLocation>
    <subcellularLocation>
        <location evidence="1">Cell membrane</location>
        <topology evidence="1">Multi-pass membrane protein</topology>
    </subcellularLocation>
</comment>
<keyword evidence="4 7" id="KW-0812">Transmembrane</keyword>
<feature type="domain" description="Mechanosensitive ion channel transmembrane helices 2/3" evidence="10">
    <location>
        <begin position="93"/>
        <end position="132"/>
    </location>
</feature>
<accession>A0A1T0ATY0</accession>
<evidence type="ECO:0000259" key="10">
    <source>
        <dbReference type="Pfam" id="PF21088"/>
    </source>
</evidence>
<keyword evidence="7" id="KW-0997">Cell inner membrane</keyword>
<dbReference type="Gene3D" id="2.30.30.60">
    <property type="match status" value="1"/>
</dbReference>
<comment type="subunit">
    <text evidence="7">Homoheptamer.</text>
</comment>
<keyword evidence="12" id="KW-1185">Reference proteome</keyword>
<dbReference type="PANTHER" id="PTHR30221">
    <property type="entry name" value="SMALL-CONDUCTANCE MECHANOSENSITIVE CHANNEL"/>
    <property type="match status" value="1"/>
</dbReference>
<dbReference type="OrthoDB" id="9809206at2"/>
<dbReference type="Proteomes" id="UP000190867">
    <property type="component" value="Unassembled WGS sequence"/>
</dbReference>
<feature type="domain" description="Mechanosensitive ion channel MscS" evidence="8">
    <location>
        <begin position="133"/>
        <end position="200"/>
    </location>
</feature>
<evidence type="ECO:0000313" key="12">
    <source>
        <dbReference type="Proteomes" id="UP000190867"/>
    </source>
</evidence>
<dbReference type="Pfam" id="PF21082">
    <property type="entry name" value="MS_channel_3rd"/>
    <property type="match status" value="1"/>
</dbReference>
<evidence type="ECO:0000259" key="9">
    <source>
        <dbReference type="Pfam" id="PF21082"/>
    </source>
</evidence>
<protein>
    <recommendedName>
        <fullName evidence="7">Small-conductance mechanosensitive channel</fullName>
    </recommendedName>
</protein>
<dbReference type="SUPFAM" id="SSF82689">
    <property type="entry name" value="Mechanosensitive channel protein MscS (YggB), C-terminal domain"/>
    <property type="match status" value="1"/>
</dbReference>
<organism evidence="11 12">
    <name type="scientific">Haemophilus paracuniculus</name>
    <dbReference type="NCBI Taxonomy" id="734"/>
    <lineage>
        <taxon>Bacteria</taxon>
        <taxon>Pseudomonadati</taxon>
        <taxon>Pseudomonadota</taxon>
        <taxon>Gammaproteobacteria</taxon>
        <taxon>Pasteurellales</taxon>
        <taxon>Pasteurellaceae</taxon>
        <taxon>Haemophilus</taxon>
    </lineage>
</organism>
<dbReference type="InterPro" id="IPR010920">
    <property type="entry name" value="LSM_dom_sf"/>
</dbReference>
<reference evidence="11 12" key="1">
    <citation type="submission" date="2017-02" db="EMBL/GenBank/DDBJ databases">
        <title>Draft genome sequence of Haemophilus paracuniculus CCUG 43573 type strain.</title>
        <authorList>
            <person name="Engstrom-Jakobsson H."/>
            <person name="Salva-Serra F."/>
            <person name="Thorell K."/>
            <person name="Gonzales-Siles L."/>
            <person name="Karlsson R."/>
            <person name="Boulund F."/>
            <person name="Engstrand L."/>
            <person name="Kristiansson E."/>
            <person name="Moore E."/>
        </authorList>
    </citation>
    <scope>NUCLEOTIDE SEQUENCE [LARGE SCALE GENOMIC DNA]</scope>
    <source>
        <strain evidence="11 12">CCUG 43573</strain>
    </source>
</reference>
<comment type="similarity">
    <text evidence="2 7">Belongs to the MscS (TC 1.A.23) family.</text>
</comment>
<comment type="caution">
    <text evidence="7">Lacks conserved residue(s) required for the propagation of feature annotation.</text>
</comment>
<evidence type="ECO:0000256" key="2">
    <source>
        <dbReference type="ARBA" id="ARBA00008017"/>
    </source>
</evidence>
<feature type="domain" description="Mechanosensitive ion channel MscS C-terminal" evidence="9">
    <location>
        <begin position="207"/>
        <end position="288"/>
    </location>
</feature>
<evidence type="ECO:0000256" key="4">
    <source>
        <dbReference type="ARBA" id="ARBA00022692"/>
    </source>
</evidence>
<dbReference type="GO" id="GO:0005886">
    <property type="term" value="C:plasma membrane"/>
    <property type="evidence" value="ECO:0007669"/>
    <property type="project" value="UniProtKB-SubCell"/>
</dbReference>
<dbReference type="PANTHER" id="PTHR30221:SF1">
    <property type="entry name" value="SMALL-CONDUCTANCE MECHANOSENSITIVE CHANNEL"/>
    <property type="match status" value="1"/>
</dbReference>
<evidence type="ECO:0000256" key="5">
    <source>
        <dbReference type="ARBA" id="ARBA00022989"/>
    </source>
</evidence>
<dbReference type="InterPro" id="IPR011066">
    <property type="entry name" value="MscS_channel_C_sf"/>
</dbReference>
<name>A0A1T0ATY0_9PAST</name>
<dbReference type="SUPFAM" id="SSF50182">
    <property type="entry name" value="Sm-like ribonucleoproteins"/>
    <property type="match status" value="1"/>
</dbReference>
<evidence type="ECO:0000256" key="1">
    <source>
        <dbReference type="ARBA" id="ARBA00004651"/>
    </source>
</evidence>
<dbReference type="Pfam" id="PF00924">
    <property type="entry name" value="MS_channel_2nd"/>
    <property type="match status" value="1"/>
</dbReference>
<dbReference type="GO" id="GO:0008381">
    <property type="term" value="F:mechanosensitive monoatomic ion channel activity"/>
    <property type="evidence" value="ECO:0007669"/>
    <property type="project" value="InterPro"/>
</dbReference>
<evidence type="ECO:0000256" key="6">
    <source>
        <dbReference type="ARBA" id="ARBA00023136"/>
    </source>
</evidence>
<keyword evidence="3" id="KW-1003">Cell membrane</keyword>
<proteinExistence type="inferred from homology"/>
<evidence type="ECO:0000259" key="8">
    <source>
        <dbReference type="Pfam" id="PF00924"/>
    </source>
</evidence>
<dbReference type="SUPFAM" id="SSF82861">
    <property type="entry name" value="Mechanosensitive channel protein MscS (YggB), transmembrane region"/>
    <property type="match status" value="1"/>
</dbReference>
<dbReference type="STRING" id="734.B0187_03745"/>
<dbReference type="InterPro" id="IPR049142">
    <property type="entry name" value="MS_channel_1st"/>
</dbReference>
<feature type="transmembrane region" description="Helical" evidence="7">
    <location>
        <begin position="44"/>
        <end position="65"/>
    </location>
</feature>
<sequence length="310" mass="34006">MTTTTTNDTADKAVQALTNLPEKTVEVLKQAETMDLNTILNQWIIPYGTKILLAIAIFVIGRYLARFFSNILSKGVLLSSKDEMLHSFVRSMSYFLFLLITVIASLSQLGINTSSLVALIGAAGLAIGLALQNSLQNFAAGVMILIFKPFKKDDFIEAGGVSGKVRQMGLLMLELRTPDNKTILVPNGKVFADSITNYSRNKTRRIDMIFDIAYEADIAKAKAIIADCLKADERVLTTPEPVISVGNLAASSVQIFVRPWVKTADFATTQFAIMESVKIAFDREGISIPYNQLDLHLPQELLGALEKPSK</sequence>
<dbReference type="EMBL" id="MUYA01000004">
    <property type="protein sequence ID" value="OOR99930.1"/>
    <property type="molecule type" value="Genomic_DNA"/>
</dbReference>
<dbReference type="InterPro" id="IPR023408">
    <property type="entry name" value="MscS_beta-dom_sf"/>
</dbReference>
<dbReference type="InterPro" id="IPR006685">
    <property type="entry name" value="MscS_channel_2nd"/>
</dbReference>
<evidence type="ECO:0000256" key="7">
    <source>
        <dbReference type="RuleBase" id="RU369025"/>
    </source>
</evidence>
<keyword evidence="7" id="KW-0407">Ion channel</keyword>
<dbReference type="RefSeq" id="WP_078236520.1">
    <property type="nucleotide sequence ID" value="NZ_MUYA01000004.1"/>
</dbReference>
<evidence type="ECO:0000256" key="3">
    <source>
        <dbReference type="ARBA" id="ARBA00022475"/>
    </source>
</evidence>
<keyword evidence="7" id="KW-0813">Transport</keyword>
<keyword evidence="5 7" id="KW-1133">Transmembrane helix</keyword>
<keyword evidence="6 7" id="KW-0472">Membrane</keyword>
<keyword evidence="7" id="KW-0406">Ion transport</keyword>